<dbReference type="RefSeq" id="XP_049139067.1">
    <property type="nucleotide sequence ID" value="XM_049281924.1"/>
</dbReference>
<protein>
    <submittedName>
        <fullName evidence="2">Uncharacterized protein</fullName>
    </submittedName>
</protein>
<keyword evidence="1" id="KW-0812">Transmembrane</keyword>
<keyword evidence="3" id="KW-1185">Reference proteome</keyword>
<evidence type="ECO:0000256" key="1">
    <source>
        <dbReference type="SAM" id="Phobius"/>
    </source>
</evidence>
<dbReference type="EMBL" id="CP019474">
    <property type="protein sequence ID" value="UQC77428.1"/>
    <property type="molecule type" value="Genomic_DNA"/>
</dbReference>
<reference evidence="2" key="1">
    <citation type="journal article" date="2021" name="Mol. Plant Microbe Interact.">
        <title>Complete Genome Sequence of the Plant-Pathogenic Fungus Colletotrichum lupini.</title>
        <authorList>
            <person name="Baroncelli R."/>
            <person name="Pensec F."/>
            <person name="Da Lio D."/>
            <person name="Boufleur T."/>
            <person name="Vicente I."/>
            <person name="Sarrocco S."/>
            <person name="Picot A."/>
            <person name="Baraldi E."/>
            <person name="Sukno S."/>
            <person name="Thon M."/>
            <person name="Le Floch G."/>
        </authorList>
    </citation>
    <scope>NUCLEOTIDE SEQUENCE</scope>
    <source>
        <strain evidence="2">IMI 504893</strain>
    </source>
</reference>
<accession>A0A9Q8SHV9</accession>
<feature type="transmembrane region" description="Helical" evidence="1">
    <location>
        <begin position="30"/>
        <end position="46"/>
    </location>
</feature>
<dbReference type="Proteomes" id="UP000830671">
    <property type="component" value="Chromosome 2"/>
</dbReference>
<gene>
    <name evidence="2" type="ORF">CLUP02_02896</name>
</gene>
<organism evidence="2 3">
    <name type="scientific">Colletotrichum lupini</name>
    <dbReference type="NCBI Taxonomy" id="145971"/>
    <lineage>
        <taxon>Eukaryota</taxon>
        <taxon>Fungi</taxon>
        <taxon>Dikarya</taxon>
        <taxon>Ascomycota</taxon>
        <taxon>Pezizomycotina</taxon>
        <taxon>Sordariomycetes</taxon>
        <taxon>Hypocreomycetidae</taxon>
        <taxon>Glomerellales</taxon>
        <taxon>Glomerellaceae</taxon>
        <taxon>Colletotrichum</taxon>
        <taxon>Colletotrichum acutatum species complex</taxon>
    </lineage>
</organism>
<sequence>LYYIRYNKETELTSTNDFKNAGIIKIGHNLYYYFIYINITGYLKILRATKLLKYIK</sequence>
<dbReference type="KEGG" id="clup:CLUP02_02896"/>
<name>A0A9Q8SHV9_9PEZI</name>
<evidence type="ECO:0000313" key="2">
    <source>
        <dbReference type="EMBL" id="UQC77428.1"/>
    </source>
</evidence>
<keyword evidence="1" id="KW-1133">Transmembrane helix</keyword>
<evidence type="ECO:0000313" key="3">
    <source>
        <dbReference type="Proteomes" id="UP000830671"/>
    </source>
</evidence>
<dbReference type="AlphaFoldDB" id="A0A9Q8SHV9"/>
<proteinExistence type="predicted"/>
<dbReference type="GeneID" id="73336934"/>
<keyword evidence="1" id="KW-0472">Membrane</keyword>
<feature type="non-terminal residue" evidence="2">
    <location>
        <position position="1"/>
    </location>
</feature>